<feature type="compositionally biased region" description="Pro residues" evidence="2">
    <location>
        <begin position="49"/>
        <end position="63"/>
    </location>
</feature>
<evidence type="ECO:0000259" key="3">
    <source>
        <dbReference type="Pfam" id="PF14303"/>
    </source>
</evidence>
<keyword evidence="5" id="KW-1185">Reference proteome</keyword>
<dbReference type="Pfam" id="PF14303">
    <property type="entry name" value="NAM-associated"/>
    <property type="match status" value="1"/>
</dbReference>
<accession>A0A0L6UD68</accession>
<proteinExistence type="predicted"/>
<gene>
    <name evidence="4" type="ORF">VP01_7243g2</name>
</gene>
<dbReference type="PANTHER" id="PTHR45023:SF4">
    <property type="entry name" value="GLYCINE-RICH PROTEIN-RELATED"/>
    <property type="match status" value="1"/>
</dbReference>
<feature type="coiled-coil region" evidence="1">
    <location>
        <begin position="117"/>
        <end position="154"/>
    </location>
</feature>
<comment type="caution">
    <text evidence="4">The sequence shown here is derived from an EMBL/GenBank/DDBJ whole genome shotgun (WGS) entry which is preliminary data.</text>
</comment>
<dbReference type="Proteomes" id="UP000037035">
    <property type="component" value="Unassembled WGS sequence"/>
</dbReference>
<dbReference type="AlphaFoldDB" id="A0A0L6UD68"/>
<organism evidence="4 5">
    <name type="scientific">Puccinia sorghi</name>
    <dbReference type="NCBI Taxonomy" id="27349"/>
    <lineage>
        <taxon>Eukaryota</taxon>
        <taxon>Fungi</taxon>
        <taxon>Dikarya</taxon>
        <taxon>Basidiomycota</taxon>
        <taxon>Pucciniomycotina</taxon>
        <taxon>Pucciniomycetes</taxon>
        <taxon>Pucciniales</taxon>
        <taxon>Pucciniaceae</taxon>
        <taxon>Puccinia</taxon>
    </lineage>
</organism>
<evidence type="ECO:0000256" key="2">
    <source>
        <dbReference type="SAM" id="MobiDB-lite"/>
    </source>
</evidence>
<dbReference type="InterPro" id="IPR029466">
    <property type="entry name" value="NAM-associated_C"/>
</dbReference>
<dbReference type="VEuPathDB" id="FungiDB:VP01_7243g2"/>
<evidence type="ECO:0000313" key="5">
    <source>
        <dbReference type="Proteomes" id="UP000037035"/>
    </source>
</evidence>
<name>A0A0L6UD68_9BASI</name>
<dbReference type="EMBL" id="LAVV01012654">
    <property type="protein sequence ID" value="KNZ46461.1"/>
    <property type="molecule type" value="Genomic_DNA"/>
</dbReference>
<feature type="domain" description="No apical meristem-associated C-terminal" evidence="3">
    <location>
        <begin position="14"/>
        <end position="166"/>
    </location>
</feature>
<keyword evidence="1" id="KW-0175">Coiled coil</keyword>
<protein>
    <recommendedName>
        <fullName evidence="3">No apical meristem-associated C-terminal domain-containing protein</fullName>
    </recommendedName>
</protein>
<evidence type="ECO:0000256" key="1">
    <source>
        <dbReference type="SAM" id="Coils"/>
    </source>
</evidence>
<feature type="region of interest" description="Disordered" evidence="2">
    <location>
        <begin position="33"/>
        <end position="75"/>
    </location>
</feature>
<sequence length="180" mass="19994">MQIAKESYYNETKKLFTFELCWNILCDHEKWKDHSGKNSLMPTEAPPSASAPPLPSSAPPEAPSPSANGDNKASNCPIGFKAAKLVAQSNNLASKKLEILDKNSKEGARRGLEMVQANDLQKQTNEIQLKCAAAEELQVALQHTQVQMERKKMENVIMNKDLDSLTTIFCNEKKEDHGHS</sequence>
<reference evidence="4 5" key="1">
    <citation type="submission" date="2015-08" db="EMBL/GenBank/DDBJ databases">
        <title>Next Generation Sequencing and Analysis of the Genome of Puccinia sorghi L Schw, the Causal Agent of Maize Common Rust.</title>
        <authorList>
            <person name="Rochi L."/>
            <person name="Burguener G."/>
            <person name="Darino M."/>
            <person name="Turjanski A."/>
            <person name="Kreff E."/>
            <person name="Dieguez M.J."/>
            <person name="Sacco F."/>
        </authorList>
    </citation>
    <scope>NUCLEOTIDE SEQUENCE [LARGE SCALE GENOMIC DNA]</scope>
    <source>
        <strain evidence="4 5">RO10H11247</strain>
    </source>
</reference>
<dbReference type="PANTHER" id="PTHR45023">
    <property type="match status" value="1"/>
</dbReference>
<dbReference type="STRING" id="27349.A0A0L6UD68"/>
<evidence type="ECO:0000313" key="4">
    <source>
        <dbReference type="EMBL" id="KNZ46461.1"/>
    </source>
</evidence>